<dbReference type="InterPro" id="IPR006050">
    <property type="entry name" value="DNA_photolyase_N"/>
</dbReference>
<evidence type="ECO:0000256" key="2">
    <source>
        <dbReference type="ARBA" id="ARBA00022630"/>
    </source>
</evidence>
<dbReference type="PATRIC" id="fig|1232683.4.peg.1723"/>
<evidence type="ECO:0000256" key="7">
    <source>
        <dbReference type="SAM" id="MobiDB-lite"/>
    </source>
</evidence>
<feature type="binding site" evidence="4">
    <location>
        <begin position="243"/>
        <end position="247"/>
    </location>
    <ligand>
        <name>FAD</name>
        <dbReference type="ChEBI" id="CHEBI:57692"/>
    </ligand>
</feature>
<dbReference type="InterPro" id="IPR036134">
    <property type="entry name" value="Crypto/Photolyase_FAD-like_sf"/>
</dbReference>
<dbReference type="OrthoDB" id="9772484at2"/>
<keyword evidence="10" id="KW-1185">Reference proteome</keyword>
<dbReference type="Gene3D" id="3.40.50.620">
    <property type="entry name" value="HUPs"/>
    <property type="match status" value="1"/>
</dbReference>
<dbReference type="InterPro" id="IPR014729">
    <property type="entry name" value="Rossmann-like_a/b/a_fold"/>
</dbReference>
<dbReference type="STRING" id="1232683.ADIMK_1749"/>
<feature type="region of interest" description="Disordered" evidence="7">
    <location>
        <begin position="434"/>
        <end position="456"/>
    </location>
</feature>
<dbReference type="EC" id="4.1.99.3" evidence="9"/>
<keyword evidence="2 4" id="KW-0285">Flavoprotein</keyword>
<evidence type="ECO:0000256" key="3">
    <source>
        <dbReference type="ARBA" id="ARBA00022827"/>
    </source>
</evidence>
<accession>A0A081FZQ9</accession>
<evidence type="ECO:0000313" key="9">
    <source>
        <dbReference type="EMBL" id="KEA64014.1"/>
    </source>
</evidence>
<feature type="site" description="Electron transfer via tryptophanyl radical" evidence="5">
    <location>
        <position position="390"/>
    </location>
</feature>
<dbReference type="NCBIfam" id="NF007955">
    <property type="entry name" value="PRK10674.1"/>
    <property type="match status" value="1"/>
</dbReference>
<comment type="caution">
    <text evidence="9">The sequence shown here is derived from an EMBL/GenBank/DDBJ whole genome shotgun (WGS) entry which is preliminary data.</text>
</comment>
<evidence type="ECO:0000313" key="10">
    <source>
        <dbReference type="Proteomes" id="UP000028252"/>
    </source>
</evidence>
<reference evidence="9 10" key="1">
    <citation type="submission" date="2014-04" db="EMBL/GenBank/DDBJ databases">
        <title>Marinobacterium kochiensis sp. nov., isolated from sediment sample collected from Kochi backwaters in Kerala, India.</title>
        <authorList>
            <person name="Singh A."/>
            <person name="Pinnaka A.K."/>
        </authorList>
    </citation>
    <scope>NUCLEOTIDE SEQUENCE [LARGE SCALE GENOMIC DNA]</scope>
    <source>
        <strain evidence="9 10">AK27</strain>
    </source>
</reference>
<dbReference type="PANTHER" id="PTHR11455">
    <property type="entry name" value="CRYPTOCHROME"/>
    <property type="match status" value="1"/>
</dbReference>
<proteinExistence type="inferred from homology"/>
<gene>
    <name evidence="9" type="ORF">ADIMK_1749</name>
</gene>
<feature type="binding site" evidence="4">
    <location>
        <begin position="380"/>
        <end position="382"/>
    </location>
    <ligand>
        <name>FAD</name>
        <dbReference type="ChEBI" id="CHEBI:57692"/>
    </ligand>
</feature>
<dbReference type="GO" id="GO:0003904">
    <property type="term" value="F:deoxyribodipyrimidine photo-lyase activity"/>
    <property type="evidence" value="ECO:0007669"/>
    <property type="project" value="UniProtKB-EC"/>
</dbReference>
<feature type="site" description="Electron transfer via tryptophanyl radical" evidence="5">
    <location>
        <position position="367"/>
    </location>
</feature>
<dbReference type="GO" id="GO:0003677">
    <property type="term" value="F:DNA binding"/>
    <property type="evidence" value="ECO:0007669"/>
    <property type="project" value="TreeGrafter"/>
</dbReference>
<dbReference type="Gene3D" id="1.10.579.10">
    <property type="entry name" value="DNA Cyclobutane Dipyrimidine Photolyase, subunit A, domain 3"/>
    <property type="match status" value="1"/>
</dbReference>
<comment type="cofactor">
    <cofactor evidence="4">
        <name>FAD</name>
        <dbReference type="ChEBI" id="CHEBI:57692"/>
    </cofactor>
    <text evidence="4">Binds 1 FAD per subunit.</text>
</comment>
<dbReference type="SUPFAM" id="SSF48173">
    <property type="entry name" value="Cryptochrome/photolyase FAD-binding domain"/>
    <property type="match status" value="1"/>
</dbReference>
<keyword evidence="6" id="KW-0157">Chromophore</keyword>
<dbReference type="SUPFAM" id="SSF52425">
    <property type="entry name" value="Cryptochrome/photolyase, N-terminal domain"/>
    <property type="match status" value="1"/>
</dbReference>
<dbReference type="InterPro" id="IPR036155">
    <property type="entry name" value="Crypto/Photolyase_N_sf"/>
</dbReference>
<keyword evidence="3 4" id="KW-0274">FAD</keyword>
<dbReference type="InterPro" id="IPR002081">
    <property type="entry name" value="Cryptochrome/DNA_photolyase_1"/>
</dbReference>
<sequence>MTAPVRLVWLRNDLRLTDNPALAHACRDEASVVLVVTLTPETWEAHGESAARMGLWRDQLESLQSERERLRLPLKVLRLKRFDDCPKALTELARTLNATEICFNYEYPLNERQRDGAVCAEAEKAGIATRAFHGELIIPPGQVLTGQGGPFKVYTPFSNAWRKRLIDFDQPVLAVPQPRHHRACESDPIPEDLDYTALSYRNDLWPVGEEAISERLNRFVRERVQDYAKKRDFPRTDPDAEGTSRLSPYLTIGALSPRQCMAALRAQCDDPDWLNSSWLNELIWREFYRHLLVAFPGLSRLEPFRPEVEARISWLGEDAAFDAWCRGETGFPIVDAAMKQLLETGWMHNRLRMVVASYLTKLLRVDWRRGADFFMRHLIDADFASNLGGWQWSSSVGADAAPYFRIFNPQTQGEKFDPEGTFVAHWLPELRALTPHKRRQQPGAGAQAGRPEPIIDYRQARQAALNDYQS</sequence>
<dbReference type="AlphaFoldDB" id="A0A081FZQ9"/>
<keyword evidence="9" id="KW-0456">Lyase</keyword>
<evidence type="ECO:0000256" key="1">
    <source>
        <dbReference type="ARBA" id="ARBA00001932"/>
    </source>
</evidence>
<dbReference type="PANTHER" id="PTHR11455:SF9">
    <property type="entry name" value="CRYPTOCHROME CIRCADIAN CLOCK 5 ISOFORM X1"/>
    <property type="match status" value="1"/>
</dbReference>
<dbReference type="Gene3D" id="1.25.40.80">
    <property type="match status" value="1"/>
</dbReference>
<feature type="domain" description="Photolyase/cryptochrome alpha/beta" evidence="8">
    <location>
        <begin position="4"/>
        <end position="137"/>
    </location>
</feature>
<dbReference type="PRINTS" id="PR00147">
    <property type="entry name" value="DNAPHOTLYASE"/>
</dbReference>
<comment type="cofactor">
    <cofactor evidence="1">
        <name>(6R)-5,10-methylene-5,6,7,8-tetrahydrofolate</name>
        <dbReference type="ChEBI" id="CHEBI:15636"/>
    </cofactor>
</comment>
<protein>
    <submittedName>
        <fullName evidence="9">Deoxyribodipyrimidine photolyase</fullName>
        <ecNumber evidence="9">4.1.99.3</ecNumber>
    </submittedName>
</protein>
<dbReference type="Pfam" id="PF03441">
    <property type="entry name" value="FAD_binding_7"/>
    <property type="match status" value="1"/>
</dbReference>
<dbReference type="eggNOG" id="COG0415">
    <property type="taxonomic scope" value="Bacteria"/>
</dbReference>
<dbReference type="PROSITE" id="PS51645">
    <property type="entry name" value="PHR_CRY_ALPHA_BETA"/>
    <property type="match status" value="1"/>
</dbReference>
<evidence type="ECO:0000256" key="5">
    <source>
        <dbReference type="PIRSR" id="PIRSR602081-2"/>
    </source>
</evidence>
<name>A0A081FZQ9_9GAMM</name>
<evidence type="ECO:0000256" key="4">
    <source>
        <dbReference type="PIRSR" id="PIRSR602081-1"/>
    </source>
</evidence>
<dbReference type="GO" id="GO:0071949">
    <property type="term" value="F:FAD binding"/>
    <property type="evidence" value="ECO:0007669"/>
    <property type="project" value="TreeGrafter"/>
</dbReference>
<dbReference type="RefSeq" id="WP_036186414.1">
    <property type="nucleotide sequence ID" value="NZ_JMQN01000021.1"/>
</dbReference>
<organism evidence="9 10">
    <name type="scientific">Marinobacterium lacunae</name>
    <dbReference type="NCBI Taxonomy" id="1232683"/>
    <lineage>
        <taxon>Bacteria</taxon>
        <taxon>Pseudomonadati</taxon>
        <taxon>Pseudomonadota</taxon>
        <taxon>Gammaproteobacteria</taxon>
        <taxon>Oceanospirillales</taxon>
        <taxon>Oceanospirillaceae</taxon>
        <taxon>Marinobacterium</taxon>
    </lineage>
</organism>
<feature type="binding site" evidence="4">
    <location>
        <position position="278"/>
    </location>
    <ligand>
        <name>FAD</name>
        <dbReference type="ChEBI" id="CHEBI:57692"/>
    </ligand>
</feature>
<evidence type="ECO:0000256" key="6">
    <source>
        <dbReference type="RuleBase" id="RU004182"/>
    </source>
</evidence>
<comment type="similarity">
    <text evidence="6">Belongs to the DNA photolyase family.</text>
</comment>
<dbReference type="InterPro" id="IPR005101">
    <property type="entry name" value="Cryptochr/Photolyase_FAD-bd"/>
</dbReference>
<dbReference type="Pfam" id="PF00875">
    <property type="entry name" value="DNA_photolyase"/>
    <property type="match status" value="1"/>
</dbReference>
<feature type="site" description="Electron transfer via tryptophanyl radical" evidence="5">
    <location>
        <position position="314"/>
    </location>
</feature>
<feature type="binding site" evidence="4">
    <location>
        <begin position="281"/>
        <end position="288"/>
    </location>
    <ligand>
        <name>FAD</name>
        <dbReference type="ChEBI" id="CHEBI:57692"/>
    </ligand>
</feature>
<feature type="binding site" evidence="4">
    <location>
        <position position="227"/>
    </location>
    <ligand>
        <name>FAD</name>
        <dbReference type="ChEBI" id="CHEBI:57692"/>
    </ligand>
</feature>
<evidence type="ECO:0000259" key="8">
    <source>
        <dbReference type="PROSITE" id="PS51645"/>
    </source>
</evidence>
<dbReference type="EMBL" id="JMQN01000021">
    <property type="protein sequence ID" value="KEA64014.1"/>
    <property type="molecule type" value="Genomic_DNA"/>
</dbReference>
<dbReference type="GO" id="GO:0009416">
    <property type="term" value="P:response to light stimulus"/>
    <property type="evidence" value="ECO:0007669"/>
    <property type="project" value="TreeGrafter"/>
</dbReference>
<dbReference type="Proteomes" id="UP000028252">
    <property type="component" value="Unassembled WGS sequence"/>
</dbReference>